<dbReference type="EMBL" id="KV875114">
    <property type="protein sequence ID" value="OIW22460.1"/>
    <property type="molecule type" value="Genomic_DNA"/>
</dbReference>
<sequence length="424" mass="47000">MSDHFTDSHTEASNIPGSGLVTPAVQAGSSAMATSTRINCPVGKYCRAIIWDDHTAMEHVVSCHPAILKACEGFMSAIDHPHRHICGLCVYVDTKLGLIRHLREAHNIPETKLAKCPFCNVKVHRFRWHVQTDYADKHRMVCHFENVCKSAAQDDKSMSIRCLFCHKEYMKTSIRGHLYRQHTDQFVQGVGNGNLPPVTAPVAPQPIAPPQNATGLITFQHQQNQGQRAGVERAGVEHHQHGHRTQPHRLNNHQHVAAGPSFTREQANRAPGYEGHGHDQHGLHNPVDQSSIPGSQRGLQDALKITINEAGQHYGVPGNANQRSYHVPGYALDFDGIHPERFDQDTAAAVPCPEAPVSAHNRRPLQAARIDFQREILGQTIRSLEASQQVEPDLGLGQGSVIMDANIGDDEVDWDMYLNMDMMD</sequence>
<name>A0A1J7IZY7_9PEZI</name>
<evidence type="ECO:0000256" key="1">
    <source>
        <dbReference type="SAM" id="MobiDB-lite"/>
    </source>
</evidence>
<gene>
    <name evidence="2" type="ORF">CONLIGDRAFT_687568</name>
</gene>
<accession>A0A1J7IZY7</accession>
<dbReference type="Proteomes" id="UP000182658">
    <property type="component" value="Unassembled WGS sequence"/>
</dbReference>
<feature type="compositionally biased region" description="Polar residues" evidence="1">
    <location>
        <begin position="287"/>
        <end position="298"/>
    </location>
</feature>
<dbReference type="InParanoid" id="A0A1J7IZY7"/>
<proteinExistence type="predicted"/>
<organism evidence="2 3">
    <name type="scientific">Coniochaeta ligniaria NRRL 30616</name>
    <dbReference type="NCBI Taxonomy" id="1408157"/>
    <lineage>
        <taxon>Eukaryota</taxon>
        <taxon>Fungi</taxon>
        <taxon>Dikarya</taxon>
        <taxon>Ascomycota</taxon>
        <taxon>Pezizomycotina</taxon>
        <taxon>Sordariomycetes</taxon>
        <taxon>Sordariomycetidae</taxon>
        <taxon>Coniochaetales</taxon>
        <taxon>Coniochaetaceae</taxon>
        <taxon>Coniochaeta</taxon>
    </lineage>
</organism>
<dbReference type="AlphaFoldDB" id="A0A1J7IZY7"/>
<feature type="region of interest" description="Disordered" evidence="1">
    <location>
        <begin position="266"/>
        <end position="298"/>
    </location>
</feature>
<keyword evidence="3" id="KW-1185">Reference proteome</keyword>
<reference evidence="2 3" key="1">
    <citation type="submission" date="2016-10" db="EMBL/GenBank/DDBJ databases">
        <title>Draft genome sequence of Coniochaeta ligniaria NRRL30616, a lignocellulolytic fungus for bioabatement of inhibitors in plant biomass hydrolysates.</title>
        <authorList>
            <consortium name="DOE Joint Genome Institute"/>
            <person name="Jimenez D.J."/>
            <person name="Hector R.E."/>
            <person name="Riley R."/>
            <person name="Sun H."/>
            <person name="Grigoriev I.V."/>
            <person name="Van Elsas J.D."/>
            <person name="Nichols N.N."/>
        </authorList>
    </citation>
    <scope>NUCLEOTIDE SEQUENCE [LARGE SCALE GENOMIC DNA]</scope>
    <source>
        <strain evidence="2 3">NRRL 30616</strain>
    </source>
</reference>
<evidence type="ECO:0000313" key="3">
    <source>
        <dbReference type="Proteomes" id="UP000182658"/>
    </source>
</evidence>
<protein>
    <submittedName>
        <fullName evidence="2">Uncharacterized protein</fullName>
    </submittedName>
</protein>
<evidence type="ECO:0000313" key="2">
    <source>
        <dbReference type="EMBL" id="OIW22460.1"/>
    </source>
</evidence>